<reference evidence="2 3" key="1">
    <citation type="journal article" date="2014" name="Antonie Van Leeuwenhoek">
        <title>Hyphomonas beringensis sp. nov. and Hyphomonas chukchiensis sp. nov., isolated from surface seawater of the Bering Sea and Chukchi Sea.</title>
        <authorList>
            <person name="Li C."/>
            <person name="Lai Q."/>
            <person name="Li G."/>
            <person name="Dong C."/>
            <person name="Wang J."/>
            <person name="Liao Y."/>
            <person name="Shao Z."/>
        </authorList>
    </citation>
    <scope>NUCLEOTIDE SEQUENCE [LARGE SCALE GENOMIC DNA]</scope>
    <source>
        <strain evidence="2 3">PS728</strain>
    </source>
</reference>
<name>A0A062VLH4_9PROT</name>
<feature type="transmembrane region" description="Helical" evidence="1">
    <location>
        <begin position="36"/>
        <end position="58"/>
    </location>
</feature>
<comment type="caution">
    <text evidence="2">The sequence shown here is derived from an EMBL/GenBank/DDBJ whole genome shotgun (WGS) entry which is preliminary data.</text>
</comment>
<protein>
    <submittedName>
        <fullName evidence="2">Uncharacterized protein</fullName>
    </submittedName>
</protein>
<dbReference type="Proteomes" id="UP000027100">
    <property type="component" value="Unassembled WGS sequence"/>
</dbReference>
<dbReference type="AlphaFoldDB" id="A0A062VLH4"/>
<feature type="transmembrane region" description="Helical" evidence="1">
    <location>
        <begin position="70"/>
        <end position="91"/>
    </location>
</feature>
<proteinExistence type="predicted"/>
<dbReference type="STRING" id="1280954.HPO_05952"/>
<keyword evidence="1" id="KW-0812">Transmembrane</keyword>
<organism evidence="2 3">
    <name type="scientific">Hyphomonas polymorpha PS728</name>
    <dbReference type="NCBI Taxonomy" id="1280954"/>
    <lineage>
        <taxon>Bacteria</taxon>
        <taxon>Pseudomonadati</taxon>
        <taxon>Pseudomonadota</taxon>
        <taxon>Alphaproteobacteria</taxon>
        <taxon>Hyphomonadales</taxon>
        <taxon>Hyphomonadaceae</taxon>
        <taxon>Hyphomonas</taxon>
    </lineage>
</organism>
<sequence length="95" mass="9846">MALGPAIWAATFTLVYALHGAGCASGWSGIQAGPVSLHRLLMLLGWLAGIAAGGWLLLRLPAGKDRETWLPRAGALVGLFASLFTLVPVLFASSC</sequence>
<keyword evidence="3" id="KW-1185">Reference proteome</keyword>
<gene>
    <name evidence="2" type="ORF">HPO_05952</name>
</gene>
<evidence type="ECO:0000256" key="1">
    <source>
        <dbReference type="SAM" id="Phobius"/>
    </source>
</evidence>
<dbReference type="eggNOG" id="ENOG5033EWK">
    <property type="taxonomic scope" value="Bacteria"/>
</dbReference>
<keyword evidence="1" id="KW-0472">Membrane</keyword>
<dbReference type="PATRIC" id="fig|1280954.3.peg.1217"/>
<evidence type="ECO:0000313" key="2">
    <source>
        <dbReference type="EMBL" id="KCZ99456.1"/>
    </source>
</evidence>
<keyword evidence="1" id="KW-1133">Transmembrane helix</keyword>
<dbReference type="EMBL" id="ARYM01000005">
    <property type="protein sequence ID" value="KCZ99456.1"/>
    <property type="molecule type" value="Genomic_DNA"/>
</dbReference>
<evidence type="ECO:0000313" key="3">
    <source>
        <dbReference type="Proteomes" id="UP000027100"/>
    </source>
</evidence>
<accession>A0A062VLH4</accession>